<name>Q0UEV5_PHANO</name>
<dbReference type="Proteomes" id="UP000001055">
    <property type="component" value="Unassembled WGS sequence"/>
</dbReference>
<dbReference type="HOGENOM" id="CLU_2622828_0_0_1"/>
<organism evidence="1 2">
    <name type="scientific">Phaeosphaeria nodorum (strain SN15 / ATCC MYA-4574 / FGSC 10173)</name>
    <name type="common">Glume blotch fungus</name>
    <name type="synonym">Parastagonospora nodorum</name>
    <dbReference type="NCBI Taxonomy" id="321614"/>
    <lineage>
        <taxon>Eukaryota</taxon>
        <taxon>Fungi</taxon>
        <taxon>Dikarya</taxon>
        <taxon>Ascomycota</taxon>
        <taxon>Pezizomycotina</taxon>
        <taxon>Dothideomycetes</taxon>
        <taxon>Pleosporomycetidae</taxon>
        <taxon>Pleosporales</taxon>
        <taxon>Pleosporineae</taxon>
        <taxon>Phaeosphaeriaceae</taxon>
        <taxon>Parastagonospora</taxon>
    </lineage>
</organism>
<sequence length="78" mass="8730">MPTFTNIYTLLTSCRLAQPVITFAEPLTVTPRAPALLPSTVPVNTIELCTDDSLADWNFSSRVDHVRHLPPRARLTRL</sequence>
<dbReference type="AlphaFoldDB" id="Q0UEV5"/>
<protein>
    <submittedName>
        <fullName evidence="1">Uncharacterized protein</fullName>
    </submittedName>
</protein>
<dbReference type="GeneID" id="5976900"/>
<dbReference type="InParanoid" id="Q0UEV5"/>
<proteinExistence type="predicted"/>
<reference evidence="2" key="1">
    <citation type="journal article" date="2007" name="Plant Cell">
        <title>Dothideomycete-plant interactions illuminated by genome sequencing and EST analysis of the wheat pathogen Stagonospora nodorum.</title>
        <authorList>
            <person name="Hane J.K."/>
            <person name="Lowe R.G."/>
            <person name="Solomon P.S."/>
            <person name="Tan K.C."/>
            <person name="Schoch C.L."/>
            <person name="Spatafora J.W."/>
            <person name="Crous P.W."/>
            <person name="Kodira C."/>
            <person name="Birren B.W."/>
            <person name="Galagan J.E."/>
            <person name="Torriani S.F."/>
            <person name="McDonald B.A."/>
            <person name="Oliver R.P."/>
        </authorList>
    </citation>
    <scope>NUCLEOTIDE SEQUENCE [LARGE SCALE GENOMIC DNA]</scope>
    <source>
        <strain evidence="2">SN15 / ATCC MYA-4574 / FGSC 10173</strain>
    </source>
</reference>
<evidence type="ECO:0000313" key="2">
    <source>
        <dbReference type="Proteomes" id="UP000001055"/>
    </source>
</evidence>
<gene>
    <name evidence="1" type="ORF">SNOG_09709</name>
</gene>
<dbReference type="KEGG" id="pno:SNOG_09709"/>
<accession>Q0UEV5</accession>
<dbReference type="RefSeq" id="XP_001799995.1">
    <property type="nucleotide sequence ID" value="XM_001799943.1"/>
</dbReference>
<evidence type="ECO:0000313" key="1">
    <source>
        <dbReference type="EMBL" id="EAT82974.2"/>
    </source>
</evidence>
<dbReference type="VEuPathDB" id="FungiDB:JI435_097090"/>
<dbReference type="EMBL" id="CH445339">
    <property type="protein sequence ID" value="EAT82974.2"/>
    <property type="molecule type" value="Genomic_DNA"/>
</dbReference>